<dbReference type="Proteomes" id="UP001652264">
    <property type="component" value="Unassembled WGS sequence"/>
</dbReference>
<evidence type="ECO:0000313" key="3">
    <source>
        <dbReference type="EMBL" id="MCS6522671.1"/>
    </source>
</evidence>
<proteinExistence type="predicted"/>
<feature type="transmembrane region" description="Helical" evidence="2">
    <location>
        <begin position="35"/>
        <end position="55"/>
    </location>
</feature>
<feature type="compositionally biased region" description="Acidic residues" evidence="1">
    <location>
        <begin position="327"/>
        <end position="340"/>
    </location>
</feature>
<feature type="transmembrane region" description="Helical" evidence="2">
    <location>
        <begin position="113"/>
        <end position="130"/>
    </location>
</feature>
<feature type="transmembrane region" description="Helical" evidence="2">
    <location>
        <begin position="136"/>
        <end position="157"/>
    </location>
</feature>
<keyword evidence="2" id="KW-0812">Transmembrane</keyword>
<keyword evidence="4" id="KW-1185">Reference proteome</keyword>
<evidence type="ECO:0000313" key="4">
    <source>
        <dbReference type="Proteomes" id="UP001652264"/>
    </source>
</evidence>
<sequence length="356" mass="38404">MRVSLPAGIAIGLAALFSLFHLVLALASLPRVSDIGPVLACMALYAAASAVAIFLPGRTLPVWAACFSLATALVMPVIEAPVIDLGSASTSTTWWVAAVGTLMTVLSVRGRRAFAWVGVGFLAVFVVAWAGPGPALSSLGVVGSLSWVAIATGFAVAMDRATRVTRDFVRAEQETADWQAAQDAHVFERQFRLSQTTRMALPMLERVIETGGDLTPDERDECLHLEQAIRDEIRGRSLLSDDVRDEVMRLRRRGATVQLHDDGGLDDLEIDDLRRVHARIAEALRQAREADNVIVRTVAEGSDAAVSVVGLRLDTAASESAALGTGLDDEDDEDEDEDDSVVVWLEIPRHETLDQR</sequence>
<protein>
    <recommendedName>
        <fullName evidence="5">Signal transduction histidine kinase</fullName>
    </recommendedName>
</protein>
<feature type="transmembrane region" description="Helical" evidence="2">
    <location>
        <begin position="88"/>
        <end position="106"/>
    </location>
</feature>
<feature type="transmembrane region" description="Helical" evidence="2">
    <location>
        <begin position="62"/>
        <end position="82"/>
    </location>
</feature>
<dbReference type="RefSeq" id="WP_141862150.1">
    <property type="nucleotide sequence ID" value="NZ_BMNV01000001.1"/>
</dbReference>
<keyword evidence="2" id="KW-0472">Membrane</keyword>
<feature type="region of interest" description="Disordered" evidence="1">
    <location>
        <begin position="319"/>
        <end position="341"/>
    </location>
</feature>
<dbReference type="GeneID" id="95324634"/>
<evidence type="ECO:0000256" key="1">
    <source>
        <dbReference type="SAM" id="MobiDB-lite"/>
    </source>
</evidence>
<accession>A0ABT2HHC5</accession>
<evidence type="ECO:0008006" key="5">
    <source>
        <dbReference type="Google" id="ProtNLM"/>
    </source>
</evidence>
<evidence type="ECO:0000256" key="2">
    <source>
        <dbReference type="SAM" id="Phobius"/>
    </source>
</evidence>
<reference evidence="3 4" key="1">
    <citation type="submission" date="2022-08" db="EMBL/GenBank/DDBJ databases">
        <title>Taxonomy of Curtobacterium flaccumfaciens.</title>
        <authorList>
            <person name="Osdaghi E."/>
            <person name="Taghavi S.M."/>
            <person name="Hamidizade M."/>
            <person name="Abachi H."/>
            <person name="Fazliarab A."/>
            <person name="Baeyen S."/>
            <person name="Portier P."/>
            <person name="Van Vaerenbergh J."/>
            <person name="Jacques M.-A."/>
        </authorList>
    </citation>
    <scope>NUCLEOTIDE SEQUENCE [LARGE SCALE GENOMIC DNA]</scope>
    <source>
        <strain evidence="3 4">LMG8786T</strain>
    </source>
</reference>
<name>A0ABT2HHC5_9MICO</name>
<keyword evidence="2" id="KW-1133">Transmembrane helix</keyword>
<gene>
    <name evidence="3" type="ORF">NYQ28_08835</name>
</gene>
<organism evidence="3 4">
    <name type="scientific">Curtobacterium citreum</name>
    <dbReference type="NCBI Taxonomy" id="2036"/>
    <lineage>
        <taxon>Bacteria</taxon>
        <taxon>Bacillati</taxon>
        <taxon>Actinomycetota</taxon>
        <taxon>Actinomycetes</taxon>
        <taxon>Micrococcales</taxon>
        <taxon>Microbacteriaceae</taxon>
        <taxon>Curtobacterium</taxon>
    </lineage>
</organism>
<comment type="caution">
    <text evidence="3">The sequence shown here is derived from an EMBL/GenBank/DDBJ whole genome shotgun (WGS) entry which is preliminary data.</text>
</comment>
<dbReference type="EMBL" id="JANVAD010000004">
    <property type="protein sequence ID" value="MCS6522671.1"/>
    <property type="molecule type" value="Genomic_DNA"/>
</dbReference>